<dbReference type="Proteomes" id="UP000248021">
    <property type="component" value="Unassembled WGS sequence"/>
</dbReference>
<keyword evidence="3" id="KW-1185">Reference proteome</keyword>
<gene>
    <name evidence="2" type="ORF">C7450_113149</name>
</gene>
<accession>A0A2V3TWV9</accession>
<dbReference type="AlphaFoldDB" id="A0A2V3TWV9"/>
<name>A0A2V3TWV9_9HYPH</name>
<dbReference type="OrthoDB" id="2062670at2"/>
<dbReference type="SUPFAM" id="SSF53474">
    <property type="entry name" value="alpha/beta-Hydrolases"/>
    <property type="match status" value="1"/>
</dbReference>
<evidence type="ECO:0000313" key="2">
    <source>
        <dbReference type="EMBL" id="PXW53661.1"/>
    </source>
</evidence>
<reference evidence="2 3" key="1">
    <citation type="submission" date="2018-05" db="EMBL/GenBank/DDBJ databases">
        <title>Genomic Encyclopedia of Type Strains, Phase IV (KMG-IV): sequencing the most valuable type-strain genomes for metagenomic binning, comparative biology and taxonomic classification.</title>
        <authorList>
            <person name="Goeker M."/>
        </authorList>
    </citation>
    <scope>NUCLEOTIDE SEQUENCE [LARGE SCALE GENOMIC DNA]</scope>
    <source>
        <strain evidence="2 3">DSM 6462</strain>
    </source>
</reference>
<proteinExistence type="predicted"/>
<protein>
    <recommendedName>
        <fullName evidence="4">Alpha/beta hydrolase</fullName>
    </recommendedName>
</protein>
<dbReference type="InterPro" id="IPR029058">
    <property type="entry name" value="AB_hydrolase_fold"/>
</dbReference>
<dbReference type="EMBL" id="QJJK01000013">
    <property type="protein sequence ID" value="PXW53661.1"/>
    <property type="molecule type" value="Genomic_DNA"/>
</dbReference>
<feature type="region of interest" description="Disordered" evidence="1">
    <location>
        <begin position="199"/>
        <end position="224"/>
    </location>
</feature>
<feature type="region of interest" description="Disordered" evidence="1">
    <location>
        <begin position="1"/>
        <end position="27"/>
    </location>
</feature>
<comment type="caution">
    <text evidence="2">The sequence shown here is derived from an EMBL/GenBank/DDBJ whole genome shotgun (WGS) entry which is preliminary data.</text>
</comment>
<evidence type="ECO:0000256" key="1">
    <source>
        <dbReference type="SAM" id="MobiDB-lite"/>
    </source>
</evidence>
<sequence length="424" mass="46063">MDGRAKNQAKPVAVTTAGLRGTRWDPSRLPADTRMTVHALTTHDGADVTGYLFRRGGESTVVCTMHPREINVAQYLVPDLLNAGVAVWVQGARSPGNDIRLEHETALLDLAAGQNFLREQGFERTILQGISGGGPLAAFYCQQSARAPDARIKRSPGGKPTGLDKAGLPEPDGVILISSHLGQGELLLRCIDPAVTDEDDPLQTDESLSAFNPANGYREPPQSSSYAPEFLARYRAAQRERVARIDAFARAALERKAAARRTIKDGGGSRQDAIVAAYSPIFNVWRTDADPRCFDLSLEPTERAYGTLWGANQVASNYGSVGFARVCTPESWLSNWSALSSNASMAKCAPDVRKPVLMIEYTGDNSVFPSEADVLFEAIGARRKERHRVHGNHHGRPVEAGRPNGQIEAGRIIADWLRNGKTDL</sequence>
<dbReference type="Gene3D" id="3.40.50.1820">
    <property type="entry name" value="alpha/beta hydrolase"/>
    <property type="match status" value="1"/>
</dbReference>
<evidence type="ECO:0000313" key="3">
    <source>
        <dbReference type="Proteomes" id="UP000248021"/>
    </source>
</evidence>
<evidence type="ECO:0008006" key="4">
    <source>
        <dbReference type="Google" id="ProtNLM"/>
    </source>
</evidence>
<dbReference type="RefSeq" id="WP_110377619.1">
    <property type="nucleotide sequence ID" value="NZ_JAHBRY010000001.1"/>
</dbReference>
<organism evidence="2 3">
    <name type="scientific">Chelatococcus asaccharovorans</name>
    <dbReference type="NCBI Taxonomy" id="28210"/>
    <lineage>
        <taxon>Bacteria</taxon>
        <taxon>Pseudomonadati</taxon>
        <taxon>Pseudomonadota</taxon>
        <taxon>Alphaproteobacteria</taxon>
        <taxon>Hyphomicrobiales</taxon>
        <taxon>Chelatococcaceae</taxon>
        <taxon>Chelatococcus</taxon>
    </lineage>
</organism>